<keyword evidence="4" id="KW-0961">Cell wall biogenesis/degradation</keyword>
<evidence type="ECO:0000256" key="1">
    <source>
        <dbReference type="ARBA" id="ARBA00005184"/>
    </source>
</evidence>
<evidence type="ECO:0000313" key="8">
    <source>
        <dbReference type="Proteomes" id="UP000595140"/>
    </source>
</evidence>
<keyword evidence="2" id="KW-0378">Hydrolase</keyword>
<dbReference type="PANTHER" id="PTHR31707">
    <property type="entry name" value="PECTINESTERASE"/>
    <property type="match status" value="1"/>
</dbReference>
<evidence type="ECO:0000259" key="6">
    <source>
        <dbReference type="Pfam" id="PF01095"/>
    </source>
</evidence>
<comment type="catalytic activity">
    <reaction evidence="5">
        <text>[(1-&gt;4)-alpha-D-galacturonosyl methyl ester](n) + n H2O = [(1-&gt;4)-alpha-D-galacturonosyl](n) + n methanol + n H(+)</text>
        <dbReference type="Rhea" id="RHEA:22380"/>
        <dbReference type="Rhea" id="RHEA-COMP:14570"/>
        <dbReference type="Rhea" id="RHEA-COMP:14573"/>
        <dbReference type="ChEBI" id="CHEBI:15377"/>
        <dbReference type="ChEBI" id="CHEBI:15378"/>
        <dbReference type="ChEBI" id="CHEBI:17790"/>
        <dbReference type="ChEBI" id="CHEBI:140522"/>
        <dbReference type="ChEBI" id="CHEBI:140523"/>
        <dbReference type="EC" id="3.1.1.11"/>
    </reaction>
</comment>
<keyword evidence="8" id="KW-1185">Reference proteome</keyword>
<name>A0A484KNA3_9ASTE</name>
<dbReference type="Proteomes" id="UP000595140">
    <property type="component" value="Unassembled WGS sequence"/>
</dbReference>
<keyword evidence="3" id="KW-0063">Aspartyl esterase</keyword>
<dbReference type="GO" id="GO:0045490">
    <property type="term" value="P:pectin catabolic process"/>
    <property type="evidence" value="ECO:0007669"/>
    <property type="project" value="UniProtKB-UniPathway"/>
</dbReference>
<sequence>MAGTYPEYVTIKRSNVTLLGDGIGKTIITGDKNVHDAAGRVSTYYTATLIVEGDGFIGSGITVKNTAGPEKEQAVATRTSANQAAFYRCSFEGYQDTLYVNKGVQFYRECDIYGSVDFIFSQTVKAVFQNCRIYARNPGG</sequence>
<dbReference type="InterPro" id="IPR000070">
    <property type="entry name" value="Pectinesterase_cat"/>
</dbReference>
<dbReference type="EMBL" id="OOIL02000305">
    <property type="protein sequence ID" value="VFQ63562.1"/>
    <property type="molecule type" value="Genomic_DNA"/>
</dbReference>
<evidence type="ECO:0000256" key="4">
    <source>
        <dbReference type="ARBA" id="ARBA00023316"/>
    </source>
</evidence>
<evidence type="ECO:0000313" key="7">
    <source>
        <dbReference type="EMBL" id="VFQ63562.1"/>
    </source>
</evidence>
<proteinExistence type="predicted"/>
<evidence type="ECO:0000256" key="5">
    <source>
        <dbReference type="ARBA" id="ARBA00047928"/>
    </source>
</evidence>
<dbReference type="InterPro" id="IPR011050">
    <property type="entry name" value="Pectin_lyase_fold/virulence"/>
</dbReference>
<dbReference type="GO" id="GO:0030599">
    <property type="term" value="F:pectinesterase activity"/>
    <property type="evidence" value="ECO:0007669"/>
    <property type="project" value="UniProtKB-EC"/>
</dbReference>
<gene>
    <name evidence="7" type="ORF">CCAM_LOCUS5338</name>
</gene>
<feature type="domain" description="Pectinesterase catalytic" evidence="6">
    <location>
        <begin position="2"/>
        <end position="138"/>
    </location>
</feature>
<dbReference type="AlphaFoldDB" id="A0A484KNA3"/>
<evidence type="ECO:0000256" key="3">
    <source>
        <dbReference type="ARBA" id="ARBA00023085"/>
    </source>
</evidence>
<accession>A0A484KNA3</accession>
<comment type="pathway">
    <text evidence="1">Glycan metabolism; pectin degradation; 2-dehydro-3-deoxy-D-gluconate from pectin: step 1/5.</text>
</comment>
<protein>
    <recommendedName>
        <fullName evidence="6">Pectinesterase catalytic domain-containing protein</fullName>
    </recommendedName>
</protein>
<dbReference type="InterPro" id="IPR012334">
    <property type="entry name" value="Pectin_lyas_fold"/>
</dbReference>
<reference evidence="7 8" key="1">
    <citation type="submission" date="2018-04" db="EMBL/GenBank/DDBJ databases">
        <authorList>
            <person name="Vogel A."/>
        </authorList>
    </citation>
    <scope>NUCLEOTIDE SEQUENCE [LARGE SCALE GENOMIC DNA]</scope>
</reference>
<dbReference type="GO" id="GO:0042545">
    <property type="term" value="P:cell wall modification"/>
    <property type="evidence" value="ECO:0007669"/>
    <property type="project" value="InterPro"/>
</dbReference>
<dbReference type="SUPFAM" id="SSF51126">
    <property type="entry name" value="Pectin lyase-like"/>
    <property type="match status" value="1"/>
</dbReference>
<dbReference type="OrthoDB" id="1247126at2759"/>
<dbReference type="Gene3D" id="2.160.20.10">
    <property type="entry name" value="Single-stranded right-handed beta-helix, Pectin lyase-like"/>
    <property type="match status" value="1"/>
</dbReference>
<organism evidence="7 8">
    <name type="scientific">Cuscuta campestris</name>
    <dbReference type="NCBI Taxonomy" id="132261"/>
    <lineage>
        <taxon>Eukaryota</taxon>
        <taxon>Viridiplantae</taxon>
        <taxon>Streptophyta</taxon>
        <taxon>Embryophyta</taxon>
        <taxon>Tracheophyta</taxon>
        <taxon>Spermatophyta</taxon>
        <taxon>Magnoliopsida</taxon>
        <taxon>eudicotyledons</taxon>
        <taxon>Gunneridae</taxon>
        <taxon>Pentapetalae</taxon>
        <taxon>asterids</taxon>
        <taxon>lamiids</taxon>
        <taxon>Solanales</taxon>
        <taxon>Convolvulaceae</taxon>
        <taxon>Cuscuteae</taxon>
        <taxon>Cuscuta</taxon>
        <taxon>Cuscuta subgen. Grammica</taxon>
        <taxon>Cuscuta sect. Cleistogrammica</taxon>
    </lineage>
</organism>
<dbReference type="Pfam" id="PF01095">
    <property type="entry name" value="Pectinesterase"/>
    <property type="match status" value="1"/>
</dbReference>
<dbReference type="UniPathway" id="UPA00545">
    <property type="reaction ID" value="UER00823"/>
</dbReference>
<evidence type="ECO:0000256" key="2">
    <source>
        <dbReference type="ARBA" id="ARBA00022801"/>
    </source>
</evidence>